<comment type="caution">
    <text evidence="6">The sequence shown here is derived from an EMBL/GenBank/DDBJ whole genome shotgun (WGS) entry which is preliminary data.</text>
</comment>
<gene>
    <name evidence="6" type="ORF">GCM10007977_070420</name>
</gene>
<dbReference type="AlphaFoldDB" id="A0A917X1M1"/>
<reference evidence="6" key="2">
    <citation type="submission" date="2020-09" db="EMBL/GenBank/DDBJ databases">
        <authorList>
            <person name="Sun Q."/>
            <person name="Ohkuma M."/>
        </authorList>
    </citation>
    <scope>NUCLEOTIDE SEQUENCE</scope>
    <source>
        <strain evidence="6">JCM 19831</strain>
    </source>
</reference>
<dbReference type="EMBL" id="BMPI01000042">
    <property type="protein sequence ID" value="GGM58792.1"/>
    <property type="molecule type" value="Genomic_DNA"/>
</dbReference>
<evidence type="ECO:0000256" key="3">
    <source>
        <dbReference type="ARBA" id="ARBA00023163"/>
    </source>
</evidence>
<evidence type="ECO:0000313" key="6">
    <source>
        <dbReference type="EMBL" id="GGM58792.1"/>
    </source>
</evidence>
<dbReference type="PANTHER" id="PTHR30055:SF148">
    <property type="entry name" value="TETR-FAMILY TRANSCRIPTIONAL REGULATOR"/>
    <property type="match status" value="1"/>
</dbReference>
<evidence type="ECO:0000259" key="5">
    <source>
        <dbReference type="PROSITE" id="PS50977"/>
    </source>
</evidence>
<dbReference type="InterPro" id="IPR036271">
    <property type="entry name" value="Tet_transcr_reg_TetR-rel_C_sf"/>
</dbReference>
<evidence type="ECO:0000256" key="2">
    <source>
        <dbReference type="ARBA" id="ARBA00023125"/>
    </source>
</evidence>
<dbReference type="InterPro" id="IPR009057">
    <property type="entry name" value="Homeodomain-like_sf"/>
</dbReference>
<evidence type="ECO:0000313" key="7">
    <source>
        <dbReference type="Proteomes" id="UP000642070"/>
    </source>
</evidence>
<dbReference type="GO" id="GO:0000976">
    <property type="term" value="F:transcription cis-regulatory region binding"/>
    <property type="evidence" value="ECO:0007669"/>
    <property type="project" value="TreeGrafter"/>
</dbReference>
<dbReference type="Gene3D" id="1.10.357.10">
    <property type="entry name" value="Tetracycline Repressor, domain 2"/>
    <property type="match status" value="1"/>
</dbReference>
<keyword evidence="2 4" id="KW-0238">DNA-binding</keyword>
<dbReference type="Pfam" id="PF00440">
    <property type="entry name" value="TetR_N"/>
    <property type="match status" value="1"/>
</dbReference>
<evidence type="ECO:0000256" key="4">
    <source>
        <dbReference type="PROSITE-ProRule" id="PRU00335"/>
    </source>
</evidence>
<dbReference type="InterPro" id="IPR011075">
    <property type="entry name" value="TetR_C"/>
</dbReference>
<sequence>MSRERGRPRVATTDAAVLAATRELLAEVGYERLSYELVAQRAGVTRPTVYRRWPSKALLVYDAAFPADDIAPIGDSGDFRRDVLRLVEAAVRSYSRPETRAALPGLLPLFERGSELREHARDPLEAAARGQFRAVVEGAVTRGEAPASTDPDLLFDVLVGAVVFHLVFRGGDRPDLATAIVELVLGAR</sequence>
<dbReference type="GO" id="GO:0003700">
    <property type="term" value="F:DNA-binding transcription factor activity"/>
    <property type="evidence" value="ECO:0007669"/>
    <property type="project" value="TreeGrafter"/>
</dbReference>
<dbReference type="PROSITE" id="PS50977">
    <property type="entry name" value="HTH_TETR_2"/>
    <property type="match status" value="1"/>
</dbReference>
<dbReference type="InterPro" id="IPR050109">
    <property type="entry name" value="HTH-type_TetR-like_transc_reg"/>
</dbReference>
<dbReference type="Gene3D" id="1.10.10.60">
    <property type="entry name" value="Homeodomain-like"/>
    <property type="match status" value="1"/>
</dbReference>
<dbReference type="Pfam" id="PF16859">
    <property type="entry name" value="TetR_C_11"/>
    <property type="match status" value="1"/>
</dbReference>
<organism evidence="6 7">
    <name type="scientific">Dactylosporangium sucinum</name>
    <dbReference type="NCBI Taxonomy" id="1424081"/>
    <lineage>
        <taxon>Bacteria</taxon>
        <taxon>Bacillati</taxon>
        <taxon>Actinomycetota</taxon>
        <taxon>Actinomycetes</taxon>
        <taxon>Micromonosporales</taxon>
        <taxon>Micromonosporaceae</taxon>
        <taxon>Dactylosporangium</taxon>
    </lineage>
</organism>
<keyword evidence="7" id="KW-1185">Reference proteome</keyword>
<proteinExistence type="predicted"/>
<keyword evidence="1" id="KW-0805">Transcription regulation</keyword>
<keyword evidence="3" id="KW-0804">Transcription</keyword>
<feature type="domain" description="HTH tetR-type" evidence="5">
    <location>
        <begin position="11"/>
        <end position="71"/>
    </location>
</feature>
<dbReference type="SUPFAM" id="SSF46689">
    <property type="entry name" value="Homeodomain-like"/>
    <property type="match status" value="1"/>
</dbReference>
<name>A0A917X1M1_9ACTN</name>
<protein>
    <submittedName>
        <fullName evidence="6">TetR family transcriptional regulator</fullName>
    </submittedName>
</protein>
<dbReference type="InterPro" id="IPR001647">
    <property type="entry name" value="HTH_TetR"/>
</dbReference>
<dbReference type="SUPFAM" id="SSF48498">
    <property type="entry name" value="Tetracyclin repressor-like, C-terminal domain"/>
    <property type="match status" value="1"/>
</dbReference>
<dbReference type="PRINTS" id="PR00455">
    <property type="entry name" value="HTHTETR"/>
</dbReference>
<reference evidence="6" key="1">
    <citation type="journal article" date="2014" name="Int. J. Syst. Evol. Microbiol.">
        <title>Complete genome sequence of Corynebacterium casei LMG S-19264T (=DSM 44701T), isolated from a smear-ripened cheese.</title>
        <authorList>
            <consortium name="US DOE Joint Genome Institute (JGI-PGF)"/>
            <person name="Walter F."/>
            <person name="Albersmeier A."/>
            <person name="Kalinowski J."/>
            <person name="Ruckert C."/>
        </authorList>
    </citation>
    <scope>NUCLEOTIDE SEQUENCE</scope>
    <source>
        <strain evidence="6">JCM 19831</strain>
    </source>
</reference>
<accession>A0A917X1M1</accession>
<evidence type="ECO:0000256" key="1">
    <source>
        <dbReference type="ARBA" id="ARBA00023015"/>
    </source>
</evidence>
<dbReference type="Proteomes" id="UP000642070">
    <property type="component" value="Unassembled WGS sequence"/>
</dbReference>
<dbReference type="RefSeq" id="WP_190254339.1">
    <property type="nucleotide sequence ID" value="NZ_BMPI01000042.1"/>
</dbReference>
<feature type="DNA-binding region" description="H-T-H motif" evidence="4">
    <location>
        <begin position="34"/>
        <end position="53"/>
    </location>
</feature>
<dbReference type="PANTHER" id="PTHR30055">
    <property type="entry name" value="HTH-TYPE TRANSCRIPTIONAL REGULATOR RUTR"/>
    <property type="match status" value="1"/>
</dbReference>